<evidence type="ECO:0000313" key="5">
    <source>
        <dbReference type="Proteomes" id="UP001642483"/>
    </source>
</evidence>
<feature type="domain" description="Core Histone H2A/H2B/H3" evidence="3">
    <location>
        <begin position="43"/>
        <end position="130"/>
    </location>
</feature>
<dbReference type="InterPro" id="IPR007125">
    <property type="entry name" value="H2A/H2B/H3"/>
</dbReference>
<dbReference type="Gene3D" id="1.10.20.10">
    <property type="entry name" value="Histone, subunit A"/>
    <property type="match status" value="1"/>
</dbReference>
<dbReference type="SMART" id="SM00428">
    <property type="entry name" value="H3"/>
    <property type="match status" value="1"/>
</dbReference>
<dbReference type="CDD" id="cd22911">
    <property type="entry name" value="HFD_H3"/>
    <property type="match status" value="1"/>
</dbReference>
<dbReference type="InterPro" id="IPR009072">
    <property type="entry name" value="Histone-fold"/>
</dbReference>
<evidence type="ECO:0000259" key="3">
    <source>
        <dbReference type="Pfam" id="PF00125"/>
    </source>
</evidence>
<dbReference type="PRINTS" id="PR00622">
    <property type="entry name" value="HISTONEH3"/>
</dbReference>
<sequence length="138" mass="16163">MSSSSSSQVVDKRSSKPTNRRKNSTPRKNKTPIKERTRRRCRPGQKALKEIRHAQRSTELCIRKLAFSRLVREIQYRINPRITHWQLNSIACLQEAAEAYLIRYLEDCNEAAVFAQRVTLMQKDLQFIGRLRGKNGDY</sequence>
<accession>A0ABP0FUP3</accession>
<name>A0ABP0FUP3_CLALP</name>
<dbReference type="PANTHER" id="PTHR11426">
    <property type="entry name" value="HISTONE H3"/>
    <property type="match status" value="1"/>
</dbReference>
<dbReference type="Proteomes" id="UP001642483">
    <property type="component" value="Unassembled WGS sequence"/>
</dbReference>
<organism evidence="4 5">
    <name type="scientific">Clavelina lepadiformis</name>
    <name type="common">Light-bulb sea squirt</name>
    <name type="synonym">Ascidia lepadiformis</name>
    <dbReference type="NCBI Taxonomy" id="159417"/>
    <lineage>
        <taxon>Eukaryota</taxon>
        <taxon>Metazoa</taxon>
        <taxon>Chordata</taxon>
        <taxon>Tunicata</taxon>
        <taxon>Ascidiacea</taxon>
        <taxon>Aplousobranchia</taxon>
        <taxon>Clavelinidae</taxon>
        <taxon>Clavelina</taxon>
    </lineage>
</organism>
<keyword evidence="5" id="KW-1185">Reference proteome</keyword>
<comment type="similarity">
    <text evidence="1">Belongs to the histone H3 family.</text>
</comment>
<dbReference type="EMBL" id="CAWYQH010000097">
    <property type="protein sequence ID" value="CAK8683360.1"/>
    <property type="molecule type" value="Genomic_DNA"/>
</dbReference>
<reference evidence="4 5" key="1">
    <citation type="submission" date="2024-02" db="EMBL/GenBank/DDBJ databases">
        <authorList>
            <person name="Daric V."/>
            <person name="Darras S."/>
        </authorList>
    </citation>
    <scope>NUCLEOTIDE SEQUENCE [LARGE SCALE GENOMIC DNA]</scope>
</reference>
<evidence type="ECO:0000313" key="4">
    <source>
        <dbReference type="EMBL" id="CAK8683360.1"/>
    </source>
</evidence>
<feature type="compositionally biased region" description="Basic residues" evidence="2">
    <location>
        <begin position="18"/>
        <end position="43"/>
    </location>
</feature>
<evidence type="ECO:0000256" key="2">
    <source>
        <dbReference type="SAM" id="MobiDB-lite"/>
    </source>
</evidence>
<protein>
    <recommendedName>
        <fullName evidence="3">Core Histone H2A/H2B/H3 domain-containing protein</fullName>
    </recommendedName>
</protein>
<evidence type="ECO:0000256" key="1">
    <source>
        <dbReference type="ARBA" id="ARBA00010343"/>
    </source>
</evidence>
<dbReference type="SUPFAM" id="SSF47113">
    <property type="entry name" value="Histone-fold"/>
    <property type="match status" value="1"/>
</dbReference>
<proteinExistence type="inferred from homology"/>
<gene>
    <name evidence="4" type="ORF">CVLEPA_LOCUS14441</name>
</gene>
<dbReference type="InterPro" id="IPR000164">
    <property type="entry name" value="Histone_H3/CENP-A"/>
</dbReference>
<dbReference type="Pfam" id="PF00125">
    <property type="entry name" value="Histone"/>
    <property type="match status" value="1"/>
</dbReference>
<comment type="caution">
    <text evidence="4">The sequence shown here is derived from an EMBL/GenBank/DDBJ whole genome shotgun (WGS) entry which is preliminary data.</text>
</comment>
<feature type="region of interest" description="Disordered" evidence="2">
    <location>
        <begin position="1"/>
        <end position="45"/>
    </location>
</feature>